<evidence type="ECO:0000313" key="4">
    <source>
        <dbReference type="Proteomes" id="UP001221142"/>
    </source>
</evidence>
<dbReference type="InterPro" id="IPR013083">
    <property type="entry name" value="Znf_RING/FYVE/PHD"/>
</dbReference>
<protein>
    <recommendedName>
        <fullName evidence="2">RING-type domain-containing protein</fullName>
    </recommendedName>
</protein>
<dbReference type="EMBL" id="JARKIF010000021">
    <property type="protein sequence ID" value="KAJ7617236.1"/>
    <property type="molecule type" value="Genomic_DNA"/>
</dbReference>
<dbReference type="Proteomes" id="UP001221142">
    <property type="component" value="Unassembled WGS sequence"/>
</dbReference>
<dbReference type="GO" id="GO:0008270">
    <property type="term" value="F:zinc ion binding"/>
    <property type="evidence" value="ECO:0007669"/>
    <property type="project" value="UniProtKB-KW"/>
</dbReference>
<dbReference type="AlphaFoldDB" id="A0AAD7BCX9"/>
<reference evidence="3" key="1">
    <citation type="submission" date="2023-03" db="EMBL/GenBank/DDBJ databases">
        <title>Massive genome expansion in bonnet fungi (Mycena s.s.) driven by repeated elements and novel gene families across ecological guilds.</title>
        <authorList>
            <consortium name="Lawrence Berkeley National Laboratory"/>
            <person name="Harder C.B."/>
            <person name="Miyauchi S."/>
            <person name="Viragh M."/>
            <person name="Kuo A."/>
            <person name="Thoen E."/>
            <person name="Andreopoulos B."/>
            <person name="Lu D."/>
            <person name="Skrede I."/>
            <person name="Drula E."/>
            <person name="Henrissat B."/>
            <person name="Morin E."/>
            <person name="Kohler A."/>
            <person name="Barry K."/>
            <person name="LaButti K."/>
            <person name="Morin E."/>
            <person name="Salamov A."/>
            <person name="Lipzen A."/>
            <person name="Mereny Z."/>
            <person name="Hegedus B."/>
            <person name="Baldrian P."/>
            <person name="Stursova M."/>
            <person name="Weitz H."/>
            <person name="Taylor A."/>
            <person name="Grigoriev I.V."/>
            <person name="Nagy L.G."/>
            <person name="Martin F."/>
            <person name="Kauserud H."/>
        </authorList>
    </citation>
    <scope>NUCLEOTIDE SEQUENCE</scope>
    <source>
        <strain evidence="3">9284</strain>
    </source>
</reference>
<dbReference type="Gene3D" id="3.30.40.10">
    <property type="entry name" value="Zinc/RING finger domain, C3HC4 (zinc finger)"/>
    <property type="match status" value="1"/>
</dbReference>
<comment type="caution">
    <text evidence="3">The sequence shown here is derived from an EMBL/GenBank/DDBJ whole genome shotgun (WGS) entry which is preliminary data.</text>
</comment>
<gene>
    <name evidence="3" type="ORF">FB45DRAFT_933704</name>
</gene>
<dbReference type="SUPFAM" id="SSF57850">
    <property type="entry name" value="RING/U-box"/>
    <property type="match status" value="1"/>
</dbReference>
<evidence type="ECO:0000259" key="2">
    <source>
        <dbReference type="PROSITE" id="PS50089"/>
    </source>
</evidence>
<keyword evidence="4" id="KW-1185">Reference proteome</keyword>
<evidence type="ECO:0000313" key="3">
    <source>
        <dbReference type="EMBL" id="KAJ7617236.1"/>
    </source>
</evidence>
<feature type="domain" description="RING-type" evidence="2">
    <location>
        <begin position="79"/>
        <end position="121"/>
    </location>
</feature>
<dbReference type="PROSITE" id="PS50089">
    <property type="entry name" value="ZF_RING_2"/>
    <property type="match status" value="1"/>
</dbReference>
<sequence>MPRKTRSGTITNNDVGLWLDETAFALQNDEDEYMQFSLNLGAENDSDVASMCSTPPRLRLDVDAVQRQRKQEKKVSGDCGICFEYATSPVQAECCAQIFCAEHLSRWLQGPASDGLCPACRTPSSAVPRSVTSPTEIVSPLSAISPLSSITASSSTSAQTILSASSWRSTHTQAEESKTDCSFPALTQARIVQSRRHTVHSVGRVGLQGALSSLMRVFLGVLFVTILAARGRWAAAEL</sequence>
<keyword evidence="1" id="KW-0862">Zinc</keyword>
<accession>A0AAD7BCX9</accession>
<name>A0AAD7BCX9_9AGAR</name>
<evidence type="ECO:0000256" key="1">
    <source>
        <dbReference type="PROSITE-ProRule" id="PRU00175"/>
    </source>
</evidence>
<organism evidence="3 4">
    <name type="scientific">Roridomyces roridus</name>
    <dbReference type="NCBI Taxonomy" id="1738132"/>
    <lineage>
        <taxon>Eukaryota</taxon>
        <taxon>Fungi</taxon>
        <taxon>Dikarya</taxon>
        <taxon>Basidiomycota</taxon>
        <taxon>Agaricomycotina</taxon>
        <taxon>Agaricomycetes</taxon>
        <taxon>Agaricomycetidae</taxon>
        <taxon>Agaricales</taxon>
        <taxon>Marasmiineae</taxon>
        <taxon>Mycenaceae</taxon>
        <taxon>Roridomyces</taxon>
    </lineage>
</organism>
<keyword evidence="1" id="KW-0479">Metal-binding</keyword>
<proteinExistence type="predicted"/>
<keyword evidence="1" id="KW-0863">Zinc-finger</keyword>
<dbReference type="InterPro" id="IPR001841">
    <property type="entry name" value="Znf_RING"/>
</dbReference>